<evidence type="ECO:0000313" key="1">
    <source>
        <dbReference type="EMBL" id="SVB27098.1"/>
    </source>
</evidence>
<dbReference type="AlphaFoldDB" id="A0A382CLJ5"/>
<sequence>MYSQLSHFKERIDETFEIIFPFRKPAAVLIFLWIGISSVEAQEYATDRLFMKEYSRAKCRNEVENKIRHLKNNRDMTLEHQAFLNRNIWSKLHTNLPLSRGEKKHLNDLKQKGIPLKKIRSKDYWAYNAAQFRALRLKCK</sequence>
<accession>A0A382CLJ5</accession>
<protein>
    <submittedName>
        <fullName evidence="1">Uncharacterized protein</fullName>
    </submittedName>
</protein>
<organism evidence="1">
    <name type="scientific">marine metagenome</name>
    <dbReference type="NCBI Taxonomy" id="408172"/>
    <lineage>
        <taxon>unclassified sequences</taxon>
        <taxon>metagenomes</taxon>
        <taxon>ecological metagenomes</taxon>
    </lineage>
</organism>
<reference evidence="1" key="1">
    <citation type="submission" date="2018-05" db="EMBL/GenBank/DDBJ databases">
        <authorList>
            <person name="Lanie J.A."/>
            <person name="Ng W.-L."/>
            <person name="Kazmierczak K.M."/>
            <person name="Andrzejewski T.M."/>
            <person name="Davidsen T.M."/>
            <person name="Wayne K.J."/>
            <person name="Tettelin H."/>
            <person name="Glass J.I."/>
            <person name="Rusch D."/>
            <person name="Podicherti R."/>
            <person name="Tsui H.-C.T."/>
            <person name="Winkler M.E."/>
        </authorList>
    </citation>
    <scope>NUCLEOTIDE SEQUENCE</scope>
</reference>
<dbReference type="EMBL" id="UINC01035148">
    <property type="protein sequence ID" value="SVB27098.1"/>
    <property type="molecule type" value="Genomic_DNA"/>
</dbReference>
<name>A0A382CLJ5_9ZZZZ</name>
<gene>
    <name evidence="1" type="ORF">METZ01_LOCUS179952</name>
</gene>
<proteinExistence type="predicted"/>